<protein>
    <submittedName>
        <fullName evidence="1">Uncharacterized protein</fullName>
    </submittedName>
</protein>
<dbReference type="AlphaFoldDB" id="A0AAV2FEJ9"/>
<proteinExistence type="predicted"/>
<evidence type="ECO:0000313" key="2">
    <source>
        <dbReference type="Proteomes" id="UP001497516"/>
    </source>
</evidence>
<name>A0AAV2FEJ9_9ROSI</name>
<gene>
    <name evidence="1" type="ORF">LTRI10_LOCUS37049</name>
</gene>
<sequence>MRLYRSCSWINENVPKLYLPLPFYESLPFCVWHRHSLWQHPLIRNLIGKPCFGPDVFGRPLITNEWQVLFLVWILFQSELDESIRLHVLLLLLYRELLHVLLDVKQIVDLFLSFVESFSRPDR</sequence>
<organism evidence="1 2">
    <name type="scientific">Linum trigynum</name>
    <dbReference type="NCBI Taxonomy" id="586398"/>
    <lineage>
        <taxon>Eukaryota</taxon>
        <taxon>Viridiplantae</taxon>
        <taxon>Streptophyta</taxon>
        <taxon>Embryophyta</taxon>
        <taxon>Tracheophyta</taxon>
        <taxon>Spermatophyta</taxon>
        <taxon>Magnoliopsida</taxon>
        <taxon>eudicotyledons</taxon>
        <taxon>Gunneridae</taxon>
        <taxon>Pentapetalae</taxon>
        <taxon>rosids</taxon>
        <taxon>fabids</taxon>
        <taxon>Malpighiales</taxon>
        <taxon>Linaceae</taxon>
        <taxon>Linum</taxon>
    </lineage>
</organism>
<dbReference type="Proteomes" id="UP001497516">
    <property type="component" value="Chromosome 6"/>
</dbReference>
<evidence type="ECO:0000313" key="1">
    <source>
        <dbReference type="EMBL" id="CAL1396696.1"/>
    </source>
</evidence>
<keyword evidence="2" id="KW-1185">Reference proteome</keyword>
<reference evidence="1 2" key="1">
    <citation type="submission" date="2024-04" db="EMBL/GenBank/DDBJ databases">
        <authorList>
            <person name="Fracassetti M."/>
        </authorList>
    </citation>
    <scope>NUCLEOTIDE SEQUENCE [LARGE SCALE GENOMIC DNA]</scope>
</reference>
<accession>A0AAV2FEJ9</accession>
<dbReference type="EMBL" id="OZ034819">
    <property type="protein sequence ID" value="CAL1396696.1"/>
    <property type="molecule type" value="Genomic_DNA"/>
</dbReference>